<dbReference type="Pfam" id="PF05380">
    <property type="entry name" value="Peptidase_A17"/>
    <property type="match status" value="1"/>
</dbReference>
<keyword evidence="2" id="KW-1185">Reference proteome</keyword>
<dbReference type="InterPro" id="IPR008042">
    <property type="entry name" value="Retrotrans_Pao"/>
</dbReference>
<dbReference type="EMBL" id="JASPKY010000269">
    <property type="protein sequence ID" value="KAK9712041.1"/>
    <property type="molecule type" value="Genomic_DNA"/>
</dbReference>
<dbReference type="Proteomes" id="UP001458880">
    <property type="component" value="Unassembled WGS sequence"/>
</dbReference>
<dbReference type="PANTHER" id="PTHR47331:SF6">
    <property type="entry name" value="DOUBLECORTIN DOMAIN-CONTAINING PROTEIN"/>
    <property type="match status" value="1"/>
</dbReference>
<evidence type="ECO:0000313" key="1">
    <source>
        <dbReference type="EMBL" id="KAK9712041.1"/>
    </source>
</evidence>
<reference evidence="1 2" key="1">
    <citation type="journal article" date="2024" name="BMC Genomics">
        <title>De novo assembly and annotation of Popillia japonica's genome with initial clues to its potential as an invasive pest.</title>
        <authorList>
            <person name="Cucini C."/>
            <person name="Boschi S."/>
            <person name="Funari R."/>
            <person name="Cardaioli E."/>
            <person name="Iannotti N."/>
            <person name="Marturano G."/>
            <person name="Paoli F."/>
            <person name="Bruttini M."/>
            <person name="Carapelli A."/>
            <person name="Frati F."/>
            <person name="Nardi F."/>
        </authorList>
    </citation>
    <scope>NUCLEOTIDE SEQUENCE [LARGE SCALE GENOMIC DNA]</scope>
    <source>
        <strain evidence="1">DMR45628</strain>
    </source>
</reference>
<protein>
    <submittedName>
        <fullName evidence="1">Pao retrotransposon peptidase</fullName>
    </submittedName>
</protein>
<comment type="caution">
    <text evidence="1">The sequence shown here is derived from an EMBL/GenBank/DDBJ whole genome shotgun (WGS) entry which is preliminary data.</text>
</comment>
<accession>A0AAW1K2N6</accession>
<dbReference type="AlphaFoldDB" id="A0AAW1K2N6"/>
<proteinExistence type="predicted"/>
<name>A0AAW1K2N6_POPJA</name>
<evidence type="ECO:0000313" key="2">
    <source>
        <dbReference type="Proteomes" id="UP001458880"/>
    </source>
</evidence>
<sequence>MCQLESFSEEINRIKHGKGKDLKGPIVKLSPFVDETGILRVGGRLHASTFQFNKKHPVLLHGDHVFTVLLIEREHIRLLHAGPQQTLYSLRERYWPIRGRVVVKRVVHQLIHEDEPLSELPFGNNSIKTLGVHWNSQLDMLVYQSLNLNANQISKPQKKLCLCKLDWDDPSIPPELCQEWLSFCSNLQFLKDIIIPRQVLLENNTGFDLIGFCDASQHAYASCIYARSIDAQKNVKIELLCSKTKVAPLKVLTIPRLELMSAVLLAELMSKVSKLLTVNHEVSQVRF</sequence>
<gene>
    <name evidence="1" type="ORF">QE152_g25127</name>
</gene>
<organism evidence="1 2">
    <name type="scientific">Popillia japonica</name>
    <name type="common">Japanese beetle</name>
    <dbReference type="NCBI Taxonomy" id="7064"/>
    <lineage>
        <taxon>Eukaryota</taxon>
        <taxon>Metazoa</taxon>
        <taxon>Ecdysozoa</taxon>
        <taxon>Arthropoda</taxon>
        <taxon>Hexapoda</taxon>
        <taxon>Insecta</taxon>
        <taxon>Pterygota</taxon>
        <taxon>Neoptera</taxon>
        <taxon>Endopterygota</taxon>
        <taxon>Coleoptera</taxon>
        <taxon>Polyphaga</taxon>
        <taxon>Scarabaeiformia</taxon>
        <taxon>Scarabaeidae</taxon>
        <taxon>Rutelinae</taxon>
        <taxon>Popillia</taxon>
    </lineage>
</organism>
<dbReference type="PANTHER" id="PTHR47331">
    <property type="entry name" value="PHD-TYPE DOMAIN-CONTAINING PROTEIN"/>
    <property type="match status" value="1"/>
</dbReference>